<dbReference type="AlphaFoldDB" id="A0A561BUU3"/>
<evidence type="ECO:0000313" key="3">
    <source>
        <dbReference type="Proteomes" id="UP000318380"/>
    </source>
</evidence>
<feature type="chain" id="PRO_5021701230" evidence="1">
    <location>
        <begin position="28"/>
        <end position="99"/>
    </location>
</feature>
<sequence length="99" mass="10774">MRAIAQMVAVAGMAVTAVAGSTMAAHAQEARVQEAPATVAAGTQSSGEYWCGNNYNKCDSERYTYLHYGFQVSPIYYREGQTCPGGASCADGYYFYWWS</sequence>
<organism evidence="2 3">
    <name type="scientific">Kribbella amoyensis</name>
    <dbReference type="NCBI Taxonomy" id="996641"/>
    <lineage>
        <taxon>Bacteria</taxon>
        <taxon>Bacillati</taxon>
        <taxon>Actinomycetota</taxon>
        <taxon>Actinomycetes</taxon>
        <taxon>Propionibacteriales</taxon>
        <taxon>Kribbellaceae</taxon>
        <taxon>Kribbella</taxon>
    </lineage>
</organism>
<gene>
    <name evidence="2" type="ORF">FB561_3801</name>
</gene>
<accession>A0A561BUU3</accession>
<evidence type="ECO:0000313" key="2">
    <source>
        <dbReference type="EMBL" id="TWD82665.1"/>
    </source>
</evidence>
<keyword evidence="3" id="KW-1185">Reference proteome</keyword>
<evidence type="ECO:0000256" key="1">
    <source>
        <dbReference type="SAM" id="SignalP"/>
    </source>
</evidence>
<dbReference type="OrthoDB" id="3637586at2"/>
<protein>
    <submittedName>
        <fullName evidence="2">Uncharacterized protein</fullName>
    </submittedName>
</protein>
<dbReference type="EMBL" id="VIVK01000001">
    <property type="protein sequence ID" value="TWD82665.1"/>
    <property type="molecule type" value="Genomic_DNA"/>
</dbReference>
<name>A0A561BUU3_9ACTN</name>
<dbReference type="RefSeq" id="WP_145808416.1">
    <property type="nucleotide sequence ID" value="NZ_VIVK01000001.1"/>
</dbReference>
<feature type="signal peptide" evidence="1">
    <location>
        <begin position="1"/>
        <end position="27"/>
    </location>
</feature>
<reference evidence="2 3" key="1">
    <citation type="submission" date="2019-06" db="EMBL/GenBank/DDBJ databases">
        <title>Sequencing the genomes of 1000 actinobacteria strains.</title>
        <authorList>
            <person name="Klenk H.-P."/>
        </authorList>
    </citation>
    <scope>NUCLEOTIDE SEQUENCE [LARGE SCALE GENOMIC DNA]</scope>
    <source>
        <strain evidence="2 3">DSM 24683</strain>
    </source>
</reference>
<keyword evidence="1" id="KW-0732">Signal</keyword>
<comment type="caution">
    <text evidence="2">The sequence shown here is derived from an EMBL/GenBank/DDBJ whole genome shotgun (WGS) entry which is preliminary data.</text>
</comment>
<dbReference type="Proteomes" id="UP000318380">
    <property type="component" value="Unassembled WGS sequence"/>
</dbReference>
<proteinExistence type="predicted"/>